<dbReference type="Proteomes" id="UP000503462">
    <property type="component" value="Chromosome 1"/>
</dbReference>
<accession>A0A6H0XJX5</accession>
<evidence type="ECO:0000313" key="4">
    <source>
        <dbReference type="EMBL" id="QIW95021.1"/>
    </source>
</evidence>
<feature type="region of interest" description="Disordered" evidence="1">
    <location>
        <begin position="196"/>
        <end position="220"/>
    </location>
</feature>
<dbReference type="PANTHER" id="PTHR24148:SF82">
    <property type="entry name" value="HETEROKARYON INCOMPATIBILITY DOMAIN-CONTAINING PROTEIN"/>
    <property type="match status" value="1"/>
</dbReference>
<evidence type="ECO:0000259" key="3">
    <source>
        <dbReference type="Pfam" id="PF06985"/>
    </source>
</evidence>
<dbReference type="InterPro" id="IPR010730">
    <property type="entry name" value="HET"/>
</dbReference>
<sequence>MTDSVPLQMIPSKTRRPISFVNTTRTGFQHVLSDRNFEDTGNALQASDIRFKWTSRNNRKGRHALIIKPSDAESSAYEVPPYTDTLSQVCKGIWLMAVYYPIWDISWLVAYILAWGSLVWLLDAFFIYMPFLDTRANQPGLILYGGGISAFVATTLFEIGSALLLIEAFNADQSGCFGWAVDRVLAEDDEGGKTIRARPDENACNHHHSDKSSLVGSSPESYSRSWTWWPTGEQFRRHYVHDIGFMAAAAELAGSTLFWIMGFAALPGIYDHLTPATMVWAYWTSQIIGGLFYVLAGAFMMIETQKHWWLPDARSLGWHIGLWNLIGGVGFTLSPVLGLDVADSWATYQVACSNFWGCWAFLIASLLQWYESLNKHPVERSCHALPPRQPQPYIDRTASMTYADKAAIYAQHAITTAHQDIRVLMLLPGHYSDEIECGLSVHSLKSKEEHNQGYDALSYTWGGYCENKHISIHNCSFKVTDNPYRALRQLRSCKTQRTLWIDALCINQDDLQERGEQVTIMALIYKSADNVLVWLGDSTDTEDTEKHDWTVSCQAKLDRATSETTPSWWQRAWTVQEYVLSKRQPQLCFGNCIHSVAEYFDYRSKNHQVMQSMPFGNLTSALSLNEDIRSAMAGGEPKPTMVTLLQDLSKYAATDSRDYIYCLLGLMKEQEASLLKPDYTIQPSIVFARATYASIAGSGSLEIMKRAGWENWTKPTLPSWAIDRTPEERTLRTTWGYPRHWPPEARPLWPGEPLSSQVHVSLDSTSTRLSLEAGVLGPVERLIFKRHDGIDHCCEPIHDLLQFDDRWQHLIAQHHTWEARDSWRHNIVQAGGTLFRDWHLSVKLSKSDDFWNSESGVLHDHGFVLFEAQGLLCVAVGAIDVGDSDIVVLPHGCPYPMLVRPQQETYKFMCFIHVHGIMEGELREQKHDHIVHSAILILT</sequence>
<organism evidence="4 5">
    <name type="scientific">Peltaster fructicola</name>
    <dbReference type="NCBI Taxonomy" id="286661"/>
    <lineage>
        <taxon>Eukaryota</taxon>
        <taxon>Fungi</taxon>
        <taxon>Dikarya</taxon>
        <taxon>Ascomycota</taxon>
        <taxon>Pezizomycotina</taxon>
        <taxon>Dothideomycetes</taxon>
        <taxon>Dothideomycetes incertae sedis</taxon>
        <taxon>Peltaster</taxon>
    </lineage>
</organism>
<keyword evidence="2" id="KW-0812">Transmembrane</keyword>
<feature type="transmembrane region" description="Helical" evidence="2">
    <location>
        <begin position="105"/>
        <end position="129"/>
    </location>
</feature>
<keyword evidence="2" id="KW-1133">Transmembrane helix</keyword>
<feature type="transmembrane region" description="Helical" evidence="2">
    <location>
        <begin position="282"/>
        <end position="302"/>
    </location>
</feature>
<feature type="transmembrane region" description="Helical" evidence="2">
    <location>
        <begin position="243"/>
        <end position="270"/>
    </location>
</feature>
<keyword evidence="5" id="KW-1185">Reference proteome</keyword>
<evidence type="ECO:0000313" key="5">
    <source>
        <dbReference type="Proteomes" id="UP000503462"/>
    </source>
</evidence>
<dbReference type="InterPro" id="IPR052895">
    <property type="entry name" value="HetReg/Transcr_Mod"/>
</dbReference>
<reference evidence="4 5" key="1">
    <citation type="journal article" date="2016" name="Sci. Rep.">
        <title>Peltaster fructicola genome reveals evolution from an invasive phytopathogen to an ectophytic parasite.</title>
        <authorList>
            <person name="Xu C."/>
            <person name="Chen H."/>
            <person name="Gleason M.L."/>
            <person name="Xu J.R."/>
            <person name="Liu H."/>
            <person name="Zhang R."/>
            <person name="Sun G."/>
        </authorList>
    </citation>
    <scope>NUCLEOTIDE SEQUENCE [LARGE SCALE GENOMIC DNA]</scope>
    <source>
        <strain evidence="4 5">LNHT1506</strain>
    </source>
</reference>
<feature type="domain" description="Heterokaryon incompatibility" evidence="3">
    <location>
        <begin position="454"/>
        <end position="577"/>
    </location>
</feature>
<gene>
    <name evidence="4" type="ORF">AMS68_000539</name>
</gene>
<dbReference type="Pfam" id="PF06985">
    <property type="entry name" value="HET"/>
    <property type="match status" value="1"/>
</dbReference>
<evidence type="ECO:0000256" key="2">
    <source>
        <dbReference type="SAM" id="Phobius"/>
    </source>
</evidence>
<dbReference type="EMBL" id="CP051139">
    <property type="protein sequence ID" value="QIW95021.1"/>
    <property type="molecule type" value="Genomic_DNA"/>
</dbReference>
<dbReference type="AlphaFoldDB" id="A0A6H0XJX5"/>
<protein>
    <recommendedName>
        <fullName evidence="3">Heterokaryon incompatibility domain-containing protein</fullName>
    </recommendedName>
</protein>
<name>A0A6H0XJX5_9PEZI</name>
<evidence type="ECO:0000256" key="1">
    <source>
        <dbReference type="SAM" id="MobiDB-lite"/>
    </source>
</evidence>
<dbReference type="OrthoDB" id="2603at2759"/>
<proteinExistence type="predicted"/>
<dbReference type="PANTHER" id="PTHR24148">
    <property type="entry name" value="ANKYRIN REPEAT DOMAIN-CONTAINING PROTEIN 39 HOMOLOG-RELATED"/>
    <property type="match status" value="1"/>
</dbReference>
<feature type="transmembrane region" description="Helical" evidence="2">
    <location>
        <begin position="141"/>
        <end position="166"/>
    </location>
</feature>
<keyword evidence="2" id="KW-0472">Membrane</keyword>
<feature type="transmembrane region" description="Helical" evidence="2">
    <location>
        <begin position="322"/>
        <end position="342"/>
    </location>
</feature>